<evidence type="ECO:0000256" key="2">
    <source>
        <dbReference type="SAM" id="MobiDB-lite"/>
    </source>
</evidence>
<feature type="domain" description="RRM" evidence="3">
    <location>
        <begin position="6"/>
        <end position="131"/>
    </location>
</feature>
<dbReference type="InterPro" id="IPR012677">
    <property type="entry name" value="Nucleotide-bd_a/b_plait_sf"/>
</dbReference>
<dbReference type="SUPFAM" id="SSF54928">
    <property type="entry name" value="RNA-binding domain, RBD"/>
    <property type="match status" value="1"/>
</dbReference>
<feature type="compositionally biased region" description="Basic and acidic residues" evidence="2">
    <location>
        <begin position="44"/>
        <end position="53"/>
    </location>
</feature>
<evidence type="ECO:0000313" key="5">
    <source>
        <dbReference type="Proteomes" id="UP001530293"/>
    </source>
</evidence>
<dbReference type="Gene3D" id="3.30.70.330">
    <property type="match status" value="1"/>
</dbReference>
<organism evidence="4 5">
    <name type="scientific">Discostella pseudostelligera</name>
    <dbReference type="NCBI Taxonomy" id="259834"/>
    <lineage>
        <taxon>Eukaryota</taxon>
        <taxon>Sar</taxon>
        <taxon>Stramenopiles</taxon>
        <taxon>Ochrophyta</taxon>
        <taxon>Bacillariophyta</taxon>
        <taxon>Coscinodiscophyceae</taxon>
        <taxon>Thalassiosirophycidae</taxon>
        <taxon>Stephanodiscales</taxon>
        <taxon>Stephanodiscaceae</taxon>
        <taxon>Discostella</taxon>
    </lineage>
</organism>
<evidence type="ECO:0000259" key="3">
    <source>
        <dbReference type="PROSITE" id="PS50102"/>
    </source>
</evidence>
<sequence length="183" mass="20254">MTSSWTQVYVTGLSRSINPTDDEIESMLDTRYHLSSLSPSMSESTKDGKEEKVGTSCGGWAGQGTTIIKRDGEGKCRGFAFVSFHSYESASNFIDRSKSHNSWTNTMEEHGHAASDGQVLPQFLHAEMSNPGKGTAKNKKKEEDTHLPDLRLRRQRKQPVRKHPVVISSNGKRTNLSNSNKAG</sequence>
<feature type="region of interest" description="Disordered" evidence="2">
    <location>
        <begin position="37"/>
        <end position="57"/>
    </location>
</feature>
<feature type="compositionally biased region" description="Basic residues" evidence="2">
    <location>
        <begin position="153"/>
        <end position="164"/>
    </location>
</feature>
<reference evidence="4 5" key="1">
    <citation type="submission" date="2024-10" db="EMBL/GenBank/DDBJ databases">
        <title>Updated reference genomes for cyclostephanoid diatoms.</title>
        <authorList>
            <person name="Roberts W.R."/>
            <person name="Alverson A.J."/>
        </authorList>
    </citation>
    <scope>NUCLEOTIDE SEQUENCE [LARGE SCALE GENOMIC DNA]</scope>
    <source>
        <strain evidence="4 5">AJA232-27</strain>
    </source>
</reference>
<name>A0ABD3M4P0_9STRA</name>
<proteinExistence type="predicted"/>
<dbReference type="InterPro" id="IPR000504">
    <property type="entry name" value="RRM_dom"/>
</dbReference>
<dbReference type="AlphaFoldDB" id="A0ABD3M4P0"/>
<evidence type="ECO:0000256" key="1">
    <source>
        <dbReference type="PROSITE-ProRule" id="PRU00176"/>
    </source>
</evidence>
<dbReference type="Proteomes" id="UP001530293">
    <property type="component" value="Unassembled WGS sequence"/>
</dbReference>
<feature type="region of interest" description="Disordered" evidence="2">
    <location>
        <begin position="128"/>
        <end position="183"/>
    </location>
</feature>
<keyword evidence="1" id="KW-0694">RNA-binding</keyword>
<comment type="caution">
    <text evidence="4">The sequence shown here is derived from an EMBL/GenBank/DDBJ whole genome shotgun (WGS) entry which is preliminary data.</text>
</comment>
<evidence type="ECO:0000313" key="4">
    <source>
        <dbReference type="EMBL" id="KAL3758698.1"/>
    </source>
</evidence>
<feature type="compositionally biased region" description="Polar residues" evidence="2">
    <location>
        <begin position="167"/>
        <end position="183"/>
    </location>
</feature>
<dbReference type="EMBL" id="JALLBG020000227">
    <property type="protein sequence ID" value="KAL3758698.1"/>
    <property type="molecule type" value="Genomic_DNA"/>
</dbReference>
<keyword evidence="5" id="KW-1185">Reference proteome</keyword>
<accession>A0ABD3M4P0</accession>
<protein>
    <recommendedName>
        <fullName evidence="3">RRM domain-containing protein</fullName>
    </recommendedName>
</protein>
<dbReference type="GO" id="GO:0003723">
    <property type="term" value="F:RNA binding"/>
    <property type="evidence" value="ECO:0007669"/>
    <property type="project" value="UniProtKB-UniRule"/>
</dbReference>
<dbReference type="CDD" id="cd00590">
    <property type="entry name" value="RRM_SF"/>
    <property type="match status" value="1"/>
</dbReference>
<dbReference type="InterPro" id="IPR035979">
    <property type="entry name" value="RBD_domain_sf"/>
</dbReference>
<gene>
    <name evidence="4" type="ORF">ACHAWU_005284</name>
</gene>
<dbReference type="PROSITE" id="PS50102">
    <property type="entry name" value="RRM"/>
    <property type="match status" value="1"/>
</dbReference>
<feature type="compositionally biased region" description="Basic and acidic residues" evidence="2">
    <location>
        <begin position="140"/>
        <end position="152"/>
    </location>
</feature>